<evidence type="ECO:0000313" key="13">
    <source>
        <dbReference type="Proteomes" id="UP000027980"/>
    </source>
</evidence>
<dbReference type="RefSeq" id="WP_038558109.1">
    <property type="nucleotide sequence ID" value="NZ_CP008876.1"/>
</dbReference>
<accession>A0A075LGE7</accession>
<dbReference type="GO" id="GO:0004143">
    <property type="term" value="F:ATP-dependent diacylglycerol kinase activity"/>
    <property type="evidence" value="ECO:0007669"/>
    <property type="project" value="TreeGrafter"/>
</dbReference>
<proteinExistence type="inferred from homology"/>
<dbReference type="PANTHER" id="PTHR12358">
    <property type="entry name" value="SPHINGOSINE KINASE"/>
    <property type="match status" value="1"/>
</dbReference>
<keyword evidence="6" id="KW-0418">Kinase</keyword>
<keyword evidence="8" id="KW-0443">Lipid metabolism</keyword>
<organism evidence="12 13">
    <name type="scientific">Terribacillus saccharophilus</name>
    <dbReference type="NCBI Taxonomy" id="361277"/>
    <lineage>
        <taxon>Bacteria</taxon>
        <taxon>Bacillati</taxon>
        <taxon>Bacillota</taxon>
        <taxon>Bacilli</taxon>
        <taxon>Bacillales</taxon>
        <taxon>Bacillaceae</taxon>
        <taxon>Terribacillus</taxon>
    </lineage>
</organism>
<evidence type="ECO:0000256" key="5">
    <source>
        <dbReference type="ARBA" id="ARBA00022741"/>
    </source>
</evidence>
<comment type="similarity">
    <text evidence="2">Belongs to the diacylglycerol/lipid kinase family.</text>
</comment>
<dbReference type="KEGG" id="tap:GZ22_01765"/>
<dbReference type="Gene3D" id="3.40.50.10330">
    <property type="entry name" value="Probable inorganic polyphosphate/atp-NAD kinase, domain 1"/>
    <property type="match status" value="1"/>
</dbReference>
<dbReference type="Pfam" id="PF00781">
    <property type="entry name" value="DAGK_cat"/>
    <property type="match status" value="1"/>
</dbReference>
<dbReference type="GO" id="GO:0005524">
    <property type="term" value="F:ATP binding"/>
    <property type="evidence" value="ECO:0007669"/>
    <property type="project" value="UniProtKB-KW"/>
</dbReference>
<dbReference type="InterPro" id="IPR016064">
    <property type="entry name" value="NAD/diacylglycerol_kinase_sf"/>
</dbReference>
<evidence type="ECO:0000259" key="11">
    <source>
        <dbReference type="PROSITE" id="PS50146"/>
    </source>
</evidence>
<keyword evidence="4" id="KW-0808">Transferase</keyword>
<dbReference type="AlphaFoldDB" id="A0A075LGE7"/>
<dbReference type="InterPro" id="IPR017438">
    <property type="entry name" value="ATP-NAD_kinase_N"/>
</dbReference>
<evidence type="ECO:0000256" key="7">
    <source>
        <dbReference type="ARBA" id="ARBA00022840"/>
    </source>
</evidence>
<feature type="domain" description="DAGKc" evidence="11">
    <location>
        <begin position="2"/>
        <end position="133"/>
    </location>
</feature>
<dbReference type="InterPro" id="IPR045540">
    <property type="entry name" value="YegS/DAGK_C"/>
</dbReference>
<dbReference type="Pfam" id="PF19279">
    <property type="entry name" value="YegS_C"/>
    <property type="match status" value="1"/>
</dbReference>
<dbReference type="InterPro" id="IPR005218">
    <property type="entry name" value="Diacylglycerol/lipid_kinase"/>
</dbReference>
<dbReference type="Gene3D" id="2.60.200.40">
    <property type="match status" value="1"/>
</dbReference>
<evidence type="ECO:0000256" key="6">
    <source>
        <dbReference type="ARBA" id="ARBA00022777"/>
    </source>
</evidence>
<evidence type="ECO:0000256" key="1">
    <source>
        <dbReference type="ARBA" id="ARBA00001946"/>
    </source>
</evidence>
<dbReference type="GO" id="GO:0008654">
    <property type="term" value="P:phospholipid biosynthetic process"/>
    <property type="evidence" value="ECO:0007669"/>
    <property type="project" value="UniProtKB-KW"/>
</dbReference>
<evidence type="ECO:0000313" key="12">
    <source>
        <dbReference type="EMBL" id="AIF65509.1"/>
    </source>
</evidence>
<evidence type="ECO:0000256" key="2">
    <source>
        <dbReference type="ARBA" id="ARBA00005983"/>
    </source>
</evidence>
<name>A0A075LGE7_9BACI</name>
<dbReference type="SUPFAM" id="SSF111331">
    <property type="entry name" value="NAD kinase/diacylglycerol kinase-like"/>
    <property type="match status" value="1"/>
</dbReference>
<evidence type="ECO:0000256" key="8">
    <source>
        <dbReference type="ARBA" id="ARBA00023098"/>
    </source>
</evidence>
<keyword evidence="5" id="KW-0547">Nucleotide-binding</keyword>
<evidence type="ECO:0000256" key="10">
    <source>
        <dbReference type="ARBA" id="ARBA00023264"/>
    </source>
</evidence>
<dbReference type="PROSITE" id="PS50146">
    <property type="entry name" value="DAGK"/>
    <property type="match status" value="1"/>
</dbReference>
<gene>
    <name evidence="12" type="ORF">GZ22_01765</name>
</gene>
<dbReference type="PANTHER" id="PTHR12358:SF107">
    <property type="entry name" value="LIPID KINASE BMRU-RELATED"/>
    <property type="match status" value="1"/>
</dbReference>
<dbReference type="HOGENOM" id="CLU_045532_1_0_9"/>
<dbReference type="EMBL" id="CP008876">
    <property type="protein sequence ID" value="AIF65509.1"/>
    <property type="molecule type" value="Genomic_DNA"/>
</dbReference>
<dbReference type="SMART" id="SM00046">
    <property type="entry name" value="DAGKc"/>
    <property type="match status" value="1"/>
</dbReference>
<evidence type="ECO:0000256" key="4">
    <source>
        <dbReference type="ARBA" id="ARBA00022679"/>
    </source>
</evidence>
<dbReference type="GO" id="GO:0005886">
    <property type="term" value="C:plasma membrane"/>
    <property type="evidence" value="ECO:0007669"/>
    <property type="project" value="TreeGrafter"/>
</dbReference>
<dbReference type="InterPro" id="IPR001206">
    <property type="entry name" value="Diacylglycerol_kinase_cat_dom"/>
</dbReference>
<comment type="cofactor">
    <cofactor evidence="1">
        <name>Mg(2+)</name>
        <dbReference type="ChEBI" id="CHEBI:18420"/>
    </cofactor>
</comment>
<dbReference type="Proteomes" id="UP000027980">
    <property type="component" value="Chromosome"/>
</dbReference>
<evidence type="ECO:0000256" key="9">
    <source>
        <dbReference type="ARBA" id="ARBA00023209"/>
    </source>
</evidence>
<sequence length="297" mass="32743">MQTFERAVYVVNGNMDNDQLERELGQTLPKLAASIKQLEVKQTKDLEELVSYSREIAERIDLLIIHGGDGTIHQVINAIAPLPKRPKVAIIPGGTCNDFSRMLGLPQNLGKAAAAIADGKTASIDIGQYEDSYFLNFWGMGLIADASNNIDEDQKSRLGVLSYFISTLRTVNQAEPFAYEIEIDGEKIAGEAVMILVMNGRFIGTREFAGSNIRPDDGKLHVIFVKNSNLTSFKELLQMKQDKTVLSDLTEVGIQEAEKIRFLSPAGKPIDMDGEVYQETSGEVKILPGHLEMIIGE</sequence>
<dbReference type="OrthoDB" id="142078at2"/>
<keyword evidence="10" id="KW-1208">Phospholipid metabolism</keyword>
<keyword evidence="9" id="KW-0594">Phospholipid biosynthesis</keyword>
<evidence type="ECO:0000256" key="3">
    <source>
        <dbReference type="ARBA" id="ARBA00022516"/>
    </source>
</evidence>
<dbReference type="InterPro" id="IPR050187">
    <property type="entry name" value="Lipid_Phosphate_FormReg"/>
</dbReference>
<protein>
    <recommendedName>
        <fullName evidence="11">DAGKc domain-containing protein</fullName>
    </recommendedName>
</protein>
<dbReference type="GeneID" id="34222332"/>
<reference evidence="12 13" key="1">
    <citation type="submission" date="2014-07" db="EMBL/GenBank/DDBJ databases">
        <title>Complete genome sequence of a moderately halophilic bacterium Terribacillus aidingensis MP602, isolated from Cryptomeria fortunei in Tianmu mountain in China.</title>
        <authorList>
            <person name="Wang Y."/>
            <person name="Lu P."/>
            <person name="Zhang L."/>
        </authorList>
    </citation>
    <scope>NUCLEOTIDE SEQUENCE [LARGE SCALE GENOMIC DNA]</scope>
    <source>
        <strain evidence="12 13">MP602</strain>
    </source>
</reference>
<keyword evidence="7" id="KW-0067">ATP-binding</keyword>
<dbReference type="NCBIfam" id="TIGR00147">
    <property type="entry name" value="YegS/Rv2252/BmrU family lipid kinase"/>
    <property type="match status" value="1"/>
</dbReference>
<keyword evidence="3" id="KW-0444">Lipid biosynthesis</keyword>